<reference evidence="1" key="1">
    <citation type="submission" date="2019-10" db="EMBL/GenBank/DDBJ databases">
        <authorList>
            <person name="Zhang R."/>
            <person name="Pan Y."/>
            <person name="Wang J."/>
            <person name="Ma R."/>
            <person name="Yu S."/>
        </authorList>
    </citation>
    <scope>NUCLEOTIDE SEQUENCE</scope>
    <source>
        <strain evidence="1">LA-IB0</strain>
        <tissue evidence="1">Leaf</tissue>
    </source>
</reference>
<proteinExistence type="predicted"/>
<name>A0AAV6XG09_9LAMI</name>
<gene>
    <name evidence="1" type="ORF">BUALT_Bualt07G0080100</name>
</gene>
<dbReference type="Proteomes" id="UP000826271">
    <property type="component" value="Unassembled WGS sequence"/>
</dbReference>
<evidence type="ECO:0000313" key="1">
    <source>
        <dbReference type="EMBL" id="KAG8379357.1"/>
    </source>
</evidence>
<comment type="caution">
    <text evidence="1">The sequence shown here is derived from an EMBL/GenBank/DDBJ whole genome shotgun (WGS) entry which is preliminary data.</text>
</comment>
<keyword evidence="2" id="KW-1185">Reference proteome</keyword>
<dbReference type="AlphaFoldDB" id="A0AAV6XG09"/>
<sequence length="332" mass="37583">MWVSLQELSIALYHKKSIHNIACLIGTLLKIDEPAAACTRSSFASICIKINLVESLVHEIWLGDEDGDIIQKILYENLHQYCFSYKLSFLFSQREPESLDNVVSDAVAFINAVAVEAFENSGLKVPKHVVKTYSFLLRVKDNWDQPTEAFGMLKLHLKLEKCIPKVSFILLEEKKRLQMALRGGVEKKRVKSFIHKISVDNREILDSSEILQSGVDFFKSLFLTSNSQVPANLLDLFLSNLPIIHTETFKDICDIPSLEDIKQVVFEISPDTVASPDGFFASFFQASWDLIAQDLFEAIRDYFSGTSLPHSFSATTTVLIPKIKNPNSWPDF</sequence>
<evidence type="ECO:0000313" key="2">
    <source>
        <dbReference type="Proteomes" id="UP000826271"/>
    </source>
</evidence>
<dbReference type="EMBL" id="WHWC01000007">
    <property type="protein sequence ID" value="KAG8379357.1"/>
    <property type="molecule type" value="Genomic_DNA"/>
</dbReference>
<protein>
    <submittedName>
        <fullName evidence="1">Uncharacterized protein</fullName>
    </submittedName>
</protein>
<dbReference type="InterPro" id="IPR040256">
    <property type="entry name" value="At4g02000-like"/>
</dbReference>
<dbReference type="PANTHER" id="PTHR31286:SF180">
    <property type="entry name" value="OS10G0362600 PROTEIN"/>
    <property type="match status" value="1"/>
</dbReference>
<organism evidence="1 2">
    <name type="scientific">Buddleja alternifolia</name>
    <dbReference type="NCBI Taxonomy" id="168488"/>
    <lineage>
        <taxon>Eukaryota</taxon>
        <taxon>Viridiplantae</taxon>
        <taxon>Streptophyta</taxon>
        <taxon>Embryophyta</taxon>
        <taxon>Tracheophyta</taxon>
        <taxon>Spermatophyta</taxon>
        <taxon>Magnoliopsida</taxon>
        <taxon>eudicotyledons</taxon>
        <taxon>Gunneridae</taxon>
        <taxon>Pentapetalae</taxon>
        <taxon>asterids</taxon>
        <taxon>lamiids</taxon>
        <taxon>Lamiales</taxon>
        <taxon>Scrophulariaceae</taxon>
        <taxon>Buddlejeae</taxon>
        <taxon>Buddleja</taxon>
    </lineage>
</organism>
<accession>A0AAV6XG09</accession>
<dbReference type="PANTHER" id="PTHR31286">
    <property type="entry name" value="GLYCINE-RICH CELL WALL STRUCTURAL PROTEIN 1.8-LIKE"/>
    <property type="match status" value="1"/>
</dbReference>